<dbReference type="InterPro" id="IPR001077">
    <property type="entry name" value="COMT_C"/>
</dbReference>
<evidence type="ECO:0000256" key="2">
    <source>
        <dbReference type="ARBA" id="ARBA00022679"/>
    </source>
</evidence>
<keyword evidence="3" id="KW-0949">S-adenosyl-L-methionine</keyword>
<keyword evidence="6" id="KW-1185">Reference proteome</keyword>
<name>A0AAD4RW62_9MAGN</name>
<dbReference type="GO" id="GO:0032259">
    <property type="term" value="P:methylation"/>
    <property type="evidence" value="ECO:0007669"/>
    <property type="project" value="UniProtKB-KW"/>
</dbReference>
<gene>
    <name evidence="5" type="ORF">MKW98_008264</name>
</gene>
<dbReference type="InterPro" id="IPR016461">
    <property type="entry name" value="COMT-like"/>
</dbReference>
<evidence type="ECO:0000313" key="6">
    <source>
        <dbReference type="Proteomes" id="UP001202328"/>
    </source>
</evidence>
<comment type="caution">
    <text evidence="5">The sequence shown here is derived from an EMBL/GenBank/DDBJ whole genome shotgun (WGS) entry which is preliminary data.</text>
</comment>
<evidence type="ECO:0000256" key="1">
    <source>
        <dbReference type="ARBA" id="ARBA00022603"/>
    </source>
</evidence>
<proteinExistence type="predicted"/>
<dbReference type="Gene3D" id="3.40.50.150">
    <property type="entry name" value="Vaccinia Virus protein VP39"/>
    <property type="match status" value="1"/>
</dbReference>
<accession>A0AAD4RW62</accession>
<dbReference type="AlphaFoldDB" id="A0AAD4RW62"/>
<dbReference type="SUPFAM" id="SSF53335">
    <property type="entry name" value="S-adenosyl-L-methionine-dependent methyltransferases"/>
    <property type="match status" value="1"/>
</dbReference>
<dbReference type="InterPro" id="IPR029063">
    <property type="entry name" value="SAM-dependent_MTases_sf"/>
</dbReference>
<reference evidence="5" key="1">
    <citation type="submission" date="2022-04" db="EMBL/GenBank/DDBJ databases">
        <title>A functionally conserved STORR gene fusion in Papaver species that diverged 16.8 million years ago.</title>
        <authorList>
            <person name="Catania T."/>
        </authorList>
    </citation>
    <scope>NUCLEOTIDE SEQUENCE</scope>
    <source>
        <strain evidence="5">S-188037</strain>
    </source>
</reference>
<organism evidence="5 6">
    <name type="scientific">Papaver atlanticum</name>
    <dbReference type="NCBI Taxonomy" id="357466"/>
    <lineage>
        <taxon>Eukaryota</taxon>
        <taxon>Viridiplantae</taxon>
        <taxon>Streptophyta</taxon>
        <taxon>Embryophyta</taxon>
        <taxon>Tracheophyta</taxon>
        <taxon>Spermatophyta</taxon>
        <taxon>Magnoliopsida</taxon>
        <taxon>Ranunculales</taxon>
        <taxon>Papaveraceae</taxon>
        <taxon>Papaveroideae</taxon>
        <taxon>Papaver</taxon>
    </lineage>
</organism>
<sequence>MEGGIPFNRAHGMSAFEYPGVDLRFNQVFNKAMSDHTTLTMTKVFEKYKGFEGVKVLVDVGGGVGVATKMITAKYPQLKGINFDLPHVLADATTYPGVENVGGDMFVSVPRGDAIFMKWILHDWSDEYCLKLLKNCYEALPDCGKVIIIEANLPAVIDDSVTSKLLFEQDMVMLTQNPGGKERHSQNLKPWQSNLDLLAVRLYVLFTTVTLWSSIKQLGFSVTRI</sequence>
<dbReference type="PANTHER" id="PTHR11746">
    <property type="entry name" value="O-METHYLTRANSFERASE"/>
    <property type="match status" value="1"/>
</dbReference>
<evidence type="ECO:0000313" key="5">
    <source>
        <dbReference type="EMBL" id="KAI3836503.1"/>
    </source>
</evidence>
<evidence type="ECO:0000256" key="3">
    <source>
        <dbReference type="ARBA" id="ARBA00022691"/>
    </source>
</evidence>
<dbReference type="Pfam" id="PF00891">
    <property type="entry name" value="Methyltransf_2"/>
    <property type="match status" value="1"/>
</dbReference>
<protein>
    <recommendedName>
        <fullName evidence="4">O-methyltransferase C-terminal domain-containing protein</fullName>
    </recommendedName>
</protein>
<dbReference type="PROSITE" id="PS51683">
    <property type="entry name" value="SAM_OMT_II"/>
    <property type="match status" value="1"/>
</dbReference>
<dbReference type="Proteomes" id="UP001202328">
    <property type="component" value="Unassembled WGS sequence"/>
</dbReference>
<dbReference type="GO" id="GO:0008171">
    <property type="term" value="F:O-methyltransferase activity"/>
    <property type="evidence" value="ECO:0007669"/>
    <property type="project" value="InterPro"/>
</dbReference>
<evidence type="ECO:0000259" key="4">
    <source>
        <dbReference type="Pfam" id="PF00891"/>
    </source>
</evidence>
<feature type="domain" description="O-methyltransferase C-terminal" evidence="4">
    <location>
        <begin position="5"/>
        <end position="188"/>
    </location>
</feature>
<keyword evidence="2" id="KW-0808">Transferase</keyword>
<keyword evidence="1" id="KW-0489">Methyltransferase</keyword>
<dbReference type="EMBL" id="JAJJMB010017645">
    <property type="protein sequence ID" value="KAI3836503.1"/>
    <property type="molecule type" value="Genomic_DNA"/>
</dbReference>